<evidence type="ECO:0000313" key="2">
    <source>
        <dbReference type="Proteomes" id="UP000433089"/>
    </source>
</evidence>
<proteinExistence type="predicted"/>
<protein>
    <submittedName>
        <fullName evidence="1">Uncharacterized protein</fullName>
    </submittedName>
</protein>
<name>A0A653Q7W1_BACAB</name>
<evidence type="ECO:0000313" key="1">
    <source>
        <dbReference type="EMBL" id="VXB38161.1"/>
    </source>
</evidence>
<organism evidence="1 2">
    <name type="scientific">Bacillus altitudinis</name>
    <dbReference type="NCBI Taxonomy" id="293387"/>
    <lineage>
        <taxon>Bacteria</taxon>
        <taxon>Bacillati</taxon>
        <taxon>Bacillota</taxon>
        <taxon>Bacilli</taxon>
        <taxon>Bacillales</taxon>
        <taxon>Bacillaceae</taxon>
        <taxon>Bacillus</taxon>
    </lineage>
</organism>
<accession>A0A653Q7W1</accession>
<sequence length="60" mass="6775">MKTIFFSVGIPRTDVKQPFDVMKDCKEKILTNSMMKAIIMFVALRGDTIEMDSLSVTSKS</sequence>
<dbReference type="AlphaFoldDB" id="A0A653Q7W1"/>
<dbReference type="Proteomes" id="UP000433089">
    <property type="component" value="Unassembled WGS sequence"/>
</dbReference>
<reference evidence="1 2" key="1">
    <citation type="submission" date="2019-10" db="EMBL/GenBank/DDBJ databases">
        <authorList>
            <person name="Karimi E."/>
        </authorList>
    </citation>
    <scope>NUCLEOTIDE SEQUENCE [LARGE SCALE GENOMIC DNA]</scope>
    <source>
        <strain evidence="1">Bacillus sp. 348</strain>
    </source>
</reference>
<dbReference type="EMBL" id="CABWLH010000009">
    <property type="protein sequence ID" value="VXB38161.1"/>
    <property type="molecule type" value="Genomic_DNA"/>
</dbReference>
<gene>
    <name evidence="1" type="ORF">BACI348_40604</name>
</gene>